<dbReference type="Proteomes" id="UP000054630">
    <property type="component" value="Unassembled WGS sequence"/>
</dbReference>
<proteinExistence type="predicted"/>
<comment type="caution">
    <text evidence="1">The sequence shown here is derived from an EMBL/GenBank/DDBJ whole genome shotgun (WGS) entry which is preliminary data.</text>
</comment>
<sequence>MNWIRYTRPFQNVVTAIDDELNVHACTERTADQIVEMLLSKSNAIKDVFSEEIEDPFNEKQTYSEAITIYSFQKHPDLSPKLLKIESMLEEMEAEKRIKRSH</sequence>
<dbReference type="AlphaFoldDB" id="A0A0V0RHJ0"/>
<reference evidence="1 2" key="1">
    <citation type="submission" date="2015-01" db="EMBL/GenBank/DDBJ databases">
        <title>Evolution of Trichinella species and genotypes.</title>
        <authorList>
            <person name="Korhonen P.K."/>
            <person name="Edoardo P."/>
            <person name="Giuseppe L.R."/>
            <person name="Gasser R.B."/>
        </authorList>
    </citation>
    <scope>NUCLEOTIDE SEQUENCE [LARGE SCALE GENOMIC DNA]</scope>
    <source>
        <strain evidence="1">ISS37</strain>
    </source>
</reference>
<evidence type="ECO:0000313" key="1">
    <source>
        <dbReference type="EMBL" id="KRX13720.1"/>
    </source>
</evidence>
<keyword evidence="2" id="KW-1185">Reference proteome</keyword>
<dbReference type="STRING" id="6336.A0A0V0RHJ0"/>
<accession>A0A0V0RHJ0</accession>
<dbReference type="EMBL" id="JYDL01000186">
    <property type="protein sequence ID" value="KRX13720.1"/>
    <property type="molecule type" value="Genomic_DNA"/>
</dbReference>
<dbReference type="OrthoDB" id="5920458at2759"/>
<protein>
    <submittedName>
        <fullName evidence="1">Uncharacterized protein</fullName>
    </submittedName>
</protein>
<evidence type="ECO:0000313" key="2">
    <source>
        <dbReference type="Proteomes" id="UP000054630"/>
    </source>
</evidence>
<gene>
    <name evidence="1" type="ORF">T07_10845</name>
</gene>
<organism evidence="1 2">
    <name type="scientific">Trichinella nelsoni</name>
    <dbReference type="NCBI Taxonomy" id="6336"/>
    <lineage>
        <taxon>Eukaryota</taxon>
        <taxon>Metazoa</taxon>
        <taxon>Ecdysozoa</taxon>
        <taxon>Nematoda</taxon>
        <taxon>Enoplea</taxon>
        <taxon>Dorylaimia</taxon>
        <taxon>Trichinellida</taxon>
        <taxon>Trichinellidae</taxon>
        <taxon>Trichinella</taxon>
    </lineage>
</organism>
<name>A0A0V0RHJ0_9BILA</name>